<dbReference type="InterPro" id="IPR036052">
    <property type="entry name" value="TrpB-like_PALP_sf"/>
</dbReference>
<comment type="caution">
    <text evidence="1">The sequence shown here is derived from an EMBL/GenBank/DDBJ whole genome shotgun (WGS) entry which is preliminary data.</text>
</comment>
<reference evidence="1 2" key="1">
    <citation type="submission" date="2017-11" db="EMBL/GenBank/DDBJ databases">
        <title>De-novo sequencing of pomegranate (Punica granatum L.) genome.</title>
        <authorList>
            <person name="Akparov Z."/>
            <person name="Amiraslanov A."/>
            <person name="Hajiyeva S."/>
            <person name="Abbasov M."/>
            <person name="Kaur K."/>
            <person name="Hamwieh A."/>
            <person name="Solovyev V."/>
            <person name="Salamov A."/>
            <person name="Braich B."/>
            <person name="Kosarev P."/>
            <person name="Mahmoud A."/>
            <person name="Hajiyev E."/>
            <person name="Babayeva S."/>
            <person name="Izzatullayeva V."/>
            <person name="Mammadov A."/>
            <person name="Mammadov A."/>
            <person name="Sharifova S."/>
            <person name="Ojaghi J."/>
            <person name="Eynullazada K."/>
            <person name="Bayramov B."/>
            <person name="Abdulazimova A."/>
            <person name="Shahmuradov I."/>
        </authorList>
    </citation>
    <scope>NUCLEOTIDE SEQUENCE [LARGE SCALE GENOMIC DNA]</scope>
    <source>
        <strain evidence="2">cv. AG2017</strain>
        <tissue evidence="1">Leaf</tissue>
    </source>
</reference>
<name>A0A2I0JHY1_PUNGR</name>
<proteinExistence type="predicted"/>
<dbReference type="STRING" id="22663.A0A2I0JHY1"/>
<dbReference type="EMBL" id="PGOL01001659">
    <property type="protein sequence ID" value="PKI55869.1"/>
    <property type="molecule type" value="Genomic_DNA"/>
</dbReference>
<evidence type="ECO:0000313" key="1">
    <source>
        <dbReference type="EMBL" id="PKI55869.1"/>
    </source>
</evidence>
<dbReference type="AlphaFoldDB" id="A0A2I0JHY1"/>
<dbReference type="Gene3D" id="3.40.50.1100">
    <property type="match status" value="1"/>
</dbReference>
<evidence type="ECO:0000313" key="2">
    <source>
        <dbReference type="Proteomes" id="UP000233551"/>
    </source>
</evidence>
<dbReference type="Proteomes" id="UP000233551">
    <property type="component" value="Unassembled WGS sequence"/>
</dbReference>
<protein>
    <submittedName>
        <fullName evidence="1">Uncharacterized protein</fullName>
    </submittedName>
</protein>
<keyword evidence="2" id="KW-1185">Reference proteome</keyword>
<gene>
    <name evidence="1" type="ORF">CRG98_023750</name>
</gene>
<sequence length="61" mass="6888">MEGQAPLLRPDPLGRFGRFGGKFVPETLIYALSELESAFHSLAGDQDFQLMMKEDGVCRQW</sequence>
<accession>A0A2I0JHY1</accession>
<organism evidence="1 2">
    <name type="scientific">Punica granatum</name>
    <name type="common">Pomegranate</name>
    <dbReference type="NCBI Taxonomy" id="22663"/>
    <lineage>
        <taxon>Eukaryota</taxon>
        <taxon>Viridiplantae</taxon>
        <taxon>Streptophyta</taxon>
        <taxon>Embryophyta</taxon>
        <taxon>Tracheophyta</taxon>
        <taxon>Spermatophyta</taxon>
        <taxon>Magnoliopsida</taxon>
        <taxon>eudicotyledons</taxon>
        <taxon>Gunneridae</taxon>
        <taxon>Pentapetalae</taxon>
        <taxon>rosids</taxon>
        <taxon>malvids</taxon>
        <taxon>Myrtales</taxon>
        <taxon>Lythraceae</taxon>
        <taxon>Punica</taxon>
    </lineage>
</organism>